<dbReference type="AlphaFoldDB" id="A0A1L7XUY9"/>
<keyword evidence="1" id="KW-0732">Signal</keyword>
<evidence type="ECO:0000256" key="1">
    <source>
        <dbReference type="SAM" id="SignalP"/>
    </source>
</evidence>
<evidence type="ECO:0000313" key="3">
    <source>
        <dbReference type="Proteomes" id="UP000184330"/>
    </source>
</evidence>
<dbReference type="OrthoDB" id="5378741at2759"/>
<proteinExistence type="predicted"/>
<feature type="chain" id="PRO_5013381267" evidence="1">
    <location>
        <begin position="19"/>
        <end position="158"/>
    </location>
</feature>
<dbReference type="EMBL" id="FJOG01000060">
    <property type="protein sequence ID" value="CZR68846.1"/>
    <property type="molecule type" value="Genomic_DNA"/>
</dbReference>
<reference evidence="2 3" key="1">
    <citation type="submission" date="2016-03" db="EMBL/GenBank/DDBJ databases">
        <authorList>
            <person name="Ploux O."/>
        </authorList>
    </citation>
    <scope>NUCLEOTIDE SEQUENCE [LARGE SCALE GENOMIC DNA]</scope>
    <source>
        <strain evidence="2 3">UAMH 11012</strain>
    </source>
</reference>
<dbReference type="Proteomes" id="UP000184330">
    <property type="component" value="Unassembled WGS sequence"/>
</dbReference>
<keyword evidence="3" id="KW-1185">Reference proteome</keyword>
<gene>
    <name evidence="2" type="ORF">PAC_18746</name>
</gene>
<name>A0A1L7XUY9_9HELO</name>
<evidence type="ECO:0000313" key="2">
    <source>
        <dbReference type="EMBL" id="CZR68846.1"/>
    </source>
</evidence>
<organism evidence="2 3">
    <name type="scientific">Phialocephala subalpina</name>
    <dbReference type="NCBI Taxonomy" id="576137"/>
    <lineage>
        <taxon>Eukaryota</taxon>
        <taxon>Fungi</taxon>
        <taxon>Dikarya</taxon>
        <taxon>Ascomycota</taxon>
        <taxon>Pezizomycotina</taxon>
        <taxon>Leotiomycetes</taxon>
        <taxon>Helotiales</taxon>
        <taxon>Mollisiaceae</taxon>
        <taxon>Phialocephala</taxon>
        <taxon>Phialocephala fortinii species complex</taxon>
    </lineage>
</organism>
<feature type="signal peptide" evidence="1">
    <location>
        <begin position="1"/>
        <end position="18"/>
    </location>
</feature>
<accession>A0A1L7XUY9</accession>
<protein>
    <submittedName>
        <fullName evidence="2">Uncharacterized protein</fullName>
    </submittedName>
</protein>
<sequence>MKFSAILASALPPLSVISTPLVAVRDVATEASIEALRVKMASIASRDADARAIGLVKRYEHCDIVNVATTVDCWWLPKHGGNGNHKVESIAGTTNNIEFSCYTNCESVDGNTSWDWAVNRGCYVPGAYTDDTCTRANLGKCPFSATDRSYGGCSGPDT</sequence>